<sequence length="291" mass="29584">MLIVLAVATPGFFGSGNLRVLLVGFAPTLVAAVGMTFVIVARQIDISVGAQFAACAVVVALLVRVGWPLPLAALAAILTGAALGAINGLFVAHLRLPSIVVTLATFFVLKEGLRWWRQGELIRDLPAFQWFGLSQTAGVWVVVGIAGAVFAAAAGAARNLAAGRAVYATGSDEEAARLAGLRPNAVTFGVFAVAGALAGLAAVLEAVQLPFVDPKAGTGMEMRVIAAAVVGGAAVSGGRGTLVGTLLGVLLLGTIGSAIVFLRLEAQWEEAIQGGIILLAVASDVTARRNR</sequence>
<keyword evidence="6 11" id="KW-0812">Transmembrane</keyword>
<evidence type="ECO:0000256" key="2">
    <source>
        <dbReference type="ARBA" id="ARBA00011262"/>
    </source>
</evidence>
<accession>A0A5C1AAY7</accession>
<keyword evidence="4" id="KW-1003">Cell membrane</keyword>
<feature type="transmembrane region" description="Helical" evidence="11">
    <location>
        <begin position="48"/>
        <end position="67"/>
    </location>
</feature>
<evidence type="ECO:0000256" key="1">
    <source>
        <dbReference type="ARBA" id="ARBA00004651"/>
    </source>
</evidence>
<protein>
    <recommendedName>
        <fullName evidence="10">Autoinducer 2 import system permease protein LsrC</fullName>
    </recommendedName>
</protein>
<dbReference type="PANTHER" id="PTHR32196:SF29">
    <property type="entry name" value="AUTOINDUCER 2 IMPORT SYSTEM PERMEASE PROTEIN LSRC"/>
    <property type="match status" value="1"/>
</dbReference>
<evidence type="ECO:0000313" key="13">
    <source>
        <dbReference type="Proteomes" id="UP000324974"/>
    </source>
</evidence>
<evidence type="ECO:0000256" key="9">
    <source>
        <dbReference type="ARBA" id="ARBA00025439"/>
    </source>
</evidence>
<dbReference type="AlphaFoldDB" id="A0A5C1AAY7"/>
<keyword evidence="8 11" id="KW-0472">Membrane</keyword>
<evidence type="ECO:0000256" key="6">
    <source>
        <dbReference type="ARBA" id="ARBA00022692"/>
    </source>
</evidence>
<feature type="transmembrane region" description="Helical" evidence="11">
    <location>
        <begin position="185"/>
        <end position="204"/>
    </location>
</feature>
<dbReference type="Proteomes" id="UP000324974">
    <property type="component" value="Chromosome"/>
</dbReference>
<evidence type="ECO:0000313" key="12">
    <source>
        <dbReference type="EMBL" id="QEL14982.1"/>
    </source>
</evidence>
<evidence type="ECO:0000256" key="11">
    <source>
        <dbReference type="SAM" id="Phobius"/>
    </source>
</evidence>
<comment type="function">
    <text evidence="9">Part of the ABC transporter complex LsrABCD involved in autoinducer 2 (AI-2) import. Probably responsible for the translocation of the substrate across the membrane.</text>
</comment>
<feature type="transmembrane region" description="Helical" evidence="11">
    <location>
        <begin position="73"/>
        <end position="92"/>
    </location>
</feature>
<keyword evidence="7 11" id="KW-1133">Transmembrane helix</keyword>
<organism evidence="12 13">
    <name type="scientific">Limnoglobus roseus</name>
    <dbReference type="NCBI Taxonomy" id="2598579"/>
    <lineage>
        <taxon>Bacteria</taxon>
        <taxon>Pseudomonadati</taxon>
        <taxon>Planctomycetota</taxon>
        <taxon>Planctomycetia</taxon>
        <taxon>Gemmatales</taxon>
        <taxon>Gemmataceae</taxon>
        <taxon>Limnoglobus</taxon>
    </lineage>
</organism>
<feature type="transmembrane region" description="Helical" evidence="11">
    <location>
        <begin position="137"/>
        <end position="157"/>
    </location>
</feature>
<dbReference type="InterPro" id="IPR001851">
    <property type="entry name" value="ABC_transp_permease"/>
</dbReference>
<feature type="transmembrane region" description="Helical" evidence="11">
    <location>
        <begin position="242"/>
        <end position="264"/>
    </location>
</feature>
<gene>
    <name evidence="12" type="ORF">PX52LOC_01887</name>
</gene>
<dbReference type="KEGG" id="lrs:PX52LOC_01887"/>
<evidence type="ECO:0000256" key="10">
    <source>
        <dbReference type="ARBA" id="ARBA00039382"/>
    </source>
</evidence>
<evidence type="ECO:0000256" key="4">
    <source>
        <dbReference type="ARBA" id="ARBA00022475"/>
    </source>
</evidence>
<feature type="transmembrane region" description="Helical" evidence="11">
    <location>
        <begin position="20"/>
        <end position="41"/>
    </location>
</feature>
<evidence type="ECO:0000256" key="7">
    <source>
        <dbReference type="ARBA" id="ARBA00022989"/>
    </source>
</evidence>
<keyword evidence="13" id="KW-1185">Reference proteome</keyword>
<dbReference type="PANTHER" id="PTHR32196">
    <property type="entry name" value="ABC TRANSPORTER PERMEASE PROTEIN YPHD-RELATED-RELATED"/>
    <property type="match status" value="1"/>
</dbReference>
<keyword evidence="5" id="KW-0997">Cell inner membrane</keyword>
<dbReference type="EMBL" id="CP042425">
    <property type="protein sequence ID" value="QEL14982.1"/>
    <property type="molecule type" value="Genomic_DNA"/>
</dbReference>
<evidence type="ECO:0000256" key="5">
    <source>
        <dbReference type="ARBA" id="ARBA00022519"/>
    </source>
</evidence>
<name>A0A5C1AAY7_9BACT</name>
<evidence type="ECO:0000256" key="3">
    <source>
        <dbReference type="ARBA" id="ARBA00022448"/>
    </source>
</evidence>
<dbReference type="OrthoDB" id="9813906at2"/>
<comment type="subunit">
    <text evidence="2">The complex is composed of two ATP-binding proteins (LsrA), two transmembrane proteins (LsrC and LsrD) and a solute-binding protein (LsrB).</text>
</comment>
<keyword evidence="3" id="KW-0813">Transport</keyword>
<feature type="transmembrane region" description="Helical" evidence="11">
    <location>
        <begin position="99"/>
        <end position="117"/>
    </location>
</feature>
<dbReference type="GO" id="GO:0022857">
    <property type="term" value="F:transmembrane transporter activity"/>
    <property type="evidence" value="ECO:0007669"/>
    <property type="project" value="InterPro"/>
</dbReference>
<dbReference type="Pfam" id="PF02653">
    <property type="entry name" value="BPD_transp_2"/>
    <property type="match status" value="1"/>
</dbReference>
<evidence type="ECO:0000256" key="8">
    <source>
        <dbReference type="ARBA" id="ARBA00023136"/>
    </source>
</evidence>
<reference evidence="13" key="1">
    <citation type="submission" date="2019-08" db="EMBL/GenBank/DDBJ databases">
        <title>Limnoglobus roseus gen. nov., sp. nov., a novel freshwater planctomycete with a giant genome from the family Gemmataceae.</title>
        <authorList>
            <person name="Kulichevskaya I.S."/>
            <person name="Naumoff D.G."/>
            <person name="Miroshnikov K."/>
            <person name="Ivanova A."/>
            <person name="Philippov D.A."/>
            <person name="Hakobyan A."/>
            <person name="Rijpstra I.C."/>
            <person name="Sinninghe Damste J.S."/>
            <person name="Liesack W."/>
            <person name="Dedysh S.N."/>
        </authorList>
    </citation>
    <scope>NUCLEOTIDE SEQUENCE [LARGE SCALE GENOMIC DNA]</scope>
    <source>
        <strain evidence="13">PX52</strain>
    </source>
</reference>
<comment type="subcellular location">
    <subcellularLocation>
        <location evidence="1">Cell membrane</location>
        <topology evidence="1">Multi-pass membrane protein</topology>
    </subcellularLocation>
</comment>
<dbReference type="GO" id="GO:0005886">
    <property type="term" value="C:plasma membrane"/>
    <property type="evidence" value="ECO:0007669"/>
    <property type="project" value="UniProtKB-SubCell"/>
</dbReference>
<proteinExistence type="predicted"/>